<dbReference type="EMBL" id="HE575320">
    <property type="protein sequence ID" value="CCC91323.1"/>
    <property type="molecule type" value="Genomic_DNA"/>
</dbReference>
<name>G0UPL2_TRYCI</name>
<feature type="transmembrane region" description="Helical" evidence="5">
    <location>
        <begin position="91"/>
        <end position="113"/>
    </location>
</feature>
<evidence type="ECO:0000256" key="2">
    <source>
        <dbReference type="ARBA" id="ARBA00022692"/>
    </source>
</evidence>
<keyword evidence="4 5" id="KW-0472">Membrane</keyword>
<dbReference type="Pfam" id="PF01694">
    <property type="entry name" value="Rhomboid"/>
    <property type="match status" value="1"/>
</dbReference>
<dbReference type="InterPro" id="IPR035952">
    <property type="entry name" value="Rhomboid-like_sf"/>
</dbReference>
<dbReference type="Gene3D" id="1.20.1540.10">
    <property type="entry name" value="Rhomboid-like"/>
    <property type="match status" value="1"/>
</dbReference>
<organism evidence="7">
    <name type="scientific">Trypanosoma congolense (strain IL3000)</name>
    <dbReference type="NCBI Taxonomy" id="1068625"/>
    <lineage>
        <taxon>Eukaryota</taxon>
        <taxon>Discoba</taxon>
        <taxon>Euglenozoa</taxon>
        <taxon>Kinetoplastea</taxon>
        <taxon>Metakinetoplastina</taxon>
        <taxon>Trypanosomatida</taxon>
        <taxon>Trypanosomatidae</taxon>
        <taxon>Trypanosoma</taxon>
        <taxon>Nannomonas</taxon>
    </lineage>
</organism>
<evidence type="ECO:0000313" key="7">
    <source>
        <dbReference type="EMBL" id="CCC91323.1"/>
    </source>
</evidence>
<dbReference type="GO" id="GO:0016020">
    <property type="term" value="C:membrane"/>
    <property type="evidence" value="ECO:0007669"/>
    <property type="project" value="UniProtKB-SubCell"/>
</dbReference>
<evidence type="ECO:0000256" key="4">
    <source>
        <dbReference type="ARBA" id="ARBA00023136"/>
    </source>
</evidence>
<evidence type="ECO:0000259" key="6">
    <source>
        <dbReference type="Pfam" id="PF01694"/>
    </source>
</evidence>
<evidence type="ECO:0000256" key="5">
    <source>
        <dbReference type="SAM" id="Phobius"/>
    </source>
</evidence>
<dbReference type="GO" id="GO:0004252">
    <property type="term" value="F:serine-type endopeptidase activity"/>
    <property type="evidence" value="ECO:0007669"/>
    <property type="project" value="InterPro"/>
</dbReference>
<reference evidence="7" key="1">
    <citation type="journal article" date="2012" name="Proc. Natl. Acad. Sci. U.S.A.">
        <title>Antigenic diversity is generated by distinct evolutionary mechanisms in African trypanosome species.</title>
        <authorList>
            <person name="Jackson A.P."/>
            <person name="Berry A."/>
            <person name="Aslett M."/>
            <person name="Allison H.C."/>
            <person name="Burton P."/>
            <person name="Vavrova-Anderson J."/>
            <person name="Brown R."/>
            <person name="Browne H."/>
            <person name="Corton N."/>
            <person name="Hauser H."/>
            <person name="Gamble J."/>
            <person name="Gilderthorp R."/>
            <person name="Marcello L."/>
            <person name="McQuillan J."/>
            <person name="Otto T.D."/>
            <person name="Quail M.A."/>
            <person name="Sanders M.J."/>
            <person name="van Tonder A."/>
            <person name="Ginger M.L."/>
            <person name="Field M.C."/>
            <person name="Barry J.D."/>
            <person name="Hertz-Fowler C."/>
            <person name="Berriman M."/>
        </authorList>
    </citation>
    <scope>NUCLEOTIDE SEQUENCE</scope>
    <source>
        <strain evidence="7">IL3000</strain>
    </source>
</reference>
<keyword evidence="2 5" id="KW-0812">Transmembrane</keyword>
<dbReference type="VEuPathDB" id="TriTrypDB:TcIL3000_7_1270"/>
<feature type="domain" description="Peptidase S54 rhomboid" evidence="6">
    <location>
        <begin position="71"/>
        <end position="211"/>
    </location>
</feature>
<keyword evidence="3 5" id="KW-1133">Transmembrane helix</keyword>
<accession>G0UPL2</accession>
<gene>
    <name evidence="7" type="ORF">TCIL3000_7_1270</name>
</gene>
<sequence>MSMGTNNAAIFFAMALTTDQTFFLTYHKGSYANNAVMLSSRKPLLMRDVFLTKSSSFFPNPLSCIYVHKTMDAVINSFLSWLLVKPITEIIGWRSAVAIYLGSGLFSGFAYLFSTQLNKRKANTRFDCADTSNGAFAGFAALSLIFPKSYIPTSKSVPTFYIGVPYLAKCTYDEYIGPRYFETREKGAIEIRNWGFIGGVFFAFIYTSLVLQTRANLRCMATFWENLPRRYK</sequence>
<dbReference type="AlphaFoldDB" id="G0UPL2"/>
<proteinExistence type="predicted"/>
<protein>
    <submittedName>
        <fullName evidence="7">Uncharacterized protein TCIL3000_7_1270</fullName>
    </submittedName>
</protein>
<evidence type="ECO:0000256" key="1">
    <source>
        <dbReference type="ARBA" id="ARBA00004141"/>
    </source>
</evidence>
<comment type="subcellular location">
    <subcellularLocation>
        <location evidence="1">Membrane</location>
        <topology evidence="1">Multi-pass membrane protein</topology>
    </subcellularLocation>
</comment>
<dbReference type="InterPro" id="IPR022764">
    <property type="entry name" value="Peptidase_S54_rhomboid_dom"/>
</dbReference>
<dbReference type="SUPFAM" id="SSF144091">
    <property type="entry name" value="Rhomboid-like"/>
    <property type="match status" value="1"/>
</dbReference>
<feature type="transmembrane region" description="Helical" evidence="5">
    <location>
        <begin position="134"/>
        <end position="151"/>
    </location>
</feature>
<feature type="transmembrane region" description="Helical" evidence="5">
    <location>
        <begin position="191"/>
        <end position="211"/>
    </location>
</feature>
<evidence type="ECO:0000256" key="3">
    <source>
        <dbReference type="ARBA" id="ARBA00022989"/>
    </source>
</evidence>